<gene>
    <name evidence="2" type="ORF">JFN88_06315</name>
</gene>
<dbReference type="InterPro" id="IPR036397">
    <property type="entry name" value="RNaseH_sf"/>
</dbReference>
<dbReference type="GO" id="GO:0003676">
    <property type="term" value="F:nucleic acid binding"/>
    <property type="evidence" value="ECO:0007669"/>
    <property type="project" value="InterPro"/>
</dbReference>
<dbReference type="RefSeq" id="WP_199018495.1">
    <property type="nucleotide sequence ID" value="NZ_JAELUP010000016.1"/>
</dbReference>
<dbReference type="Proteomes" id="UP000640274">
    <property type="component" value="Unassembled WGS sequence"/>
</dbReference>
<dbReference type="Pfam" id="PF13358">
    <property type="entry name" value="DDE_3"/>
    <property type="match status" value="1"/>
</dbReference>
<dbReference type="InterPro" id="IPR038717">
    <property type="entry name" value="Tc1-like_DDE_dom"/>
</dbReference>
<evidence type="ECO:0000259" key="1">
    <source>
        <dbReference type="Pfam" id="PF13358"/>
    </source>
</evidence>
<comment type="caution">
    <text evidence="2">The sequence shown here is derived from an EMBL/GenBank/DDBJ whole genome shotgun (WGS) entry which is preliminary data.</text>
</comment>
<evidence type="ECO:0000313" key="2">
    <source>
        <dbReference type="EMBL" id="MBJ6360932.1"/>
    </source>
</evidence>
<sequence length="46" mass="5280">MLDNAHIHHAKSLQSFVAEHPRLTCVFLPTYSPQLNSAEGHRSYKF</sequence>
<proteinExistence type="predicted"/>
<keyword evidence="3" id="KW-1185">Reference proteome</keyword>
<dbReference type="Gene3D" id="3.30.420.10">
    <property type="entry name" value="Ribonuclease H-like superfamily/Ribonuclease H"/>
    <property type="match status" value="1"/>
</dbReference>
<accession>A0A934IX63</accession>
<evidence type="ECO:0000313" key="3">
    <source>
        <dbReference type="Proteomes" id="UP000640274"/>
    </source>
</evidence>
<dbReference type="AlphaFoldDB" id="A0A934IX63"/>
<organism evidence="2 3">
    <name type="scientific">Paenibacillus roseus</name>
    <dbReference type="NCBI Taxonomy" id="2798579"/>
    <lineage>
        <taxon>Bacteria</taxon>
        <taxon>Bacillati</taxon>
        <taxon>Bacillota</taxon>
        <taxon>Bacilli</taxon>
        <taxon>Bacillales</taxon>
        <taxon>Paenibacillaceae</taxon>
        <taxon>Paenibacillus</taxon>
    </lineage>
</organism>
<reference evidence="2" key="1">
    <citation type="submission" date="2020-12" db="EMBL/GenBank/DDBJ databases">
        <authorList>
            <person name="Huq M.A."/>
        </authorList>
    </citation>
    <scope>NUCLEOTIDE SEQUENCE</scope>
    <source>
        <strain evidence="2">MAHUQ-46</strain>
    </source>
</reference>
<dbReference type="EMBL" id="JAELUP010000016">
    <property type="protein sequence ID" value="MBJ6360932.1"/>
    <property type="molecule type" value="Genomic_DNA"/>
</dbReference>
<protein>
    <submittedName>
        <fullName evidence="2">Transposase</fullName>
    </submittedName>
</protein>
<feature type="domain" description="Tc1-like transposase DDE" evidence="1">
    <location>
        <begin position="2"/>
        <end position="40"/>
    </location>
</feature>
<name>A0A934IX63_9BACL</name>